<evidence type="ECO:0000313" key="3">
    <source>
        <dbReference type="Proteomes" id="UP000076830"/>
    </source>
</evidence>
<dbReference type="InterPro" id="IPR005572">
    <property type="entry name" value="Anti-sigma_E_RseA_N"/>
</dbReference>
<dbReference type="AlphaFoldDB" id="A0A167GGE0"/>
<dbReference type="InterPro" id="IPR052383">
    <property type="entry name" value="Anti-sigma-E_RseA-like"/>
</dbReference>
<evidence type="ECO:0000313" key="2">
    <source>
        <dbReference type="EMBL" id="ANB16527.1"/>
    </source>
</evidence>
<dbReference type="RefSeq" id="WP_067643573.1">
    <property type="nucleotide sequence ID" value="NZ_CP015249.1"/>
</dbReference>
<protein>
    <submittedName>
        <fullName evidence="2">Negative regulator of sigma E activity</fullName>
    </submittedName>
</protein>
<evidence type="ECO:0000259" key="1">
    <source>
        <dbReference type="Pfam" id="PF03872"/>
    </source>
</evidence>
<dbReference type="Gene3D" id="1.10.10.880">
    <property type="entry name" value="Anti sigma-E protein RseA, N-terminal domain"/>
    <property type="match status" value="1"/>
</dbReference>
<gene>
    <name evidence="2" type="ORF">I596_490</name>
</gene>
<dbReference type="SUPFAM" id="SSF89069">
    <property type="entry name" value="N-terminal, cytoplasmic domain of anti-sigmaE factor RseA"/>
    <property type="match status" value="1"/>
</dbReference>
<feature type="domain" description="Anti sigma-E protein RseA N-terminal" evidence="1">
    <location>
        <begin position="6"/>
        <end position="75"/>
    </location>
</feature>
<dbReference type="KEGG" id="dko:I596_490"/>
<dbReference type="PANTHER" id="PTHR38104">
    <property type="match status" value="1"/>
</dbReference>
<dbReference type="Proteomes" id="UP000076830">
    <property type="component" value="Chromosome"/>
</dbReference>
<reference evidence="2 3" key="1">
    <citation type="submission" date="2016-04" db="EMBL/GenBank/DDBJ databases">
        <title>Complete genome sequence of Dokdonella koreensis DS-123T.</title>
        <authorList>
            <person name="Kim J.F."/>
            <person name="Lee H."/>
            <person name="Kwak M.-J."/>
        </authorList>
    </citation>
    <scope>NUCLEOTIDE SEQUENCE [LARGE SCALE GENOMIC DNA]</scope>
    <source>
        <strain evidence="2 3">DS-123</strain>
    </source>
</reference>
<organism evidence="2 3">
    <name type="scientific">Dokdonella koreensis DS-123</name>
    <dbReference type="NCBI Taxonomy" id="1300342"/>
    <lineage>
        <taxon>Bacteria</taxon>
        <taxon>Pseudomonadati</taxon>
        <taxon>Pseudomonadota</taxon>
        <taxon>Gammaproteobacteria</taxon>
        <taxon>Lysobacterales</taxon>
        <taxon>Rhodanobacteraceae</taxon>
        <taxon>Dokdonella</taxon>
    </lineage>
</organism>
<dbReference type="InterPro" id="IPR036147">
    <property type="entry name" value="Anti-sigma_E_RseA_N_sf"/>
</dbReference>
<dbReference type="Pfam" id="PF03872">
    <property type="entry name" value="RseA_N"/>
    <property type="match status" value="1"/>
</dbReference>
<keyword evidence="3" id="KW-1185">Reference proteome</keyword>
<dbReference type="STRING" id="1300342.I596_490"/>
<proteinExistence type="predicted"/>
<dbReference type="PANTHER" id="PTHR38104:SF1">
    <property type="entry name" value="ANTI-SIGMA-E FACTOR RSEA"/>
    <property type="match status" value="1"/>
</dbReference>
<dbReference type="GO" id="GO:0016989">
    <property type="term" value="F:sigma factor antagonist activity"/>
    <property type="evidence" value="ECO:0007669"/>
    <property type="project" value="InterPro"/>
</dbReference>
<sequence>MSHDYREHLSALMDGELPRDESRFLLKRLERDDALGATWARFHVARQALRRQDIHALRPGFSAGVLACIHAEAVPQRRAGGTWLRWASGGAVAASVAVAALVLTRPAVETVDAGATASPRTMAARSGAPVAAAPASVSTLPQELRTPASSSVLLPVQTASATAGEGDWAQPVASFDPRMQSYLIRHYQAVGAAGQSGVVPYILLATPAQPPAAAPAANDPNPNR</sequence>
<dbReference type="OrthoDB" id="5298512at2"/>
<accession>A0A167GGE0</accession>
<dbReference type="EMBL" id="CP015249">
    <property type="protein sequence ID" value="ANB16527.1"/>
    <property type="molecule type" value="Genomic_DNA"/>
</dbReference>
<name>A0A167GGE0_9GAMM</name>
<dbReference type="CDD" id="cd16328">
    <property type="entry name" value="RseA_N"/>
    <property type="match status" value="1"/>
</dbReference>